<dbReference type="InterPro" id="IPR028268">
    <property type="entry name" value="Pianissimo_fam"/>
</dbReference>
<dbReference type="GO" id="GO:0031932">
    <property type="term" value="C:TORC2 complex"/>
    <property type="evidence" value="ECO:0007669"/>
    <property type="project" value="InterPro"/>
</dbReference>
<dbReference type="InterPro" id="IPR016024">
    <property type="entry name" value="ARM-type_fold"/>
</dbReference>
<evidence type="ECO:0000259" key="5">
    <source>
        <dbReference type="SMART" id="SM01310"/>
    </source>
</evidence>
<feature type="domain" description="Rapamycin-insensitive companion of mTOR N-terminal" evidence="4">
    <location>
        <begin position="144"/>
        <end position="511"/>
    </location>
</feature>
<dbReference type="SMART" id="SM01307">
    <property type="entry name" value="RICTOR_M"/>
    <property type="match status" value="1"/>
</dbReference>
<gene>
    <name evidence="6" type="ORF">Rhopal_005862-T1</name>
</gene>
<dbReference type="PANTHER" id="PTHR13298:SF11">
    <property type="entry name" value="RAPAMYCIN-INSENSITIVE COMPANION OF MTOR"/>
    <property type="match status" value="1"/>
</dbReference>
<feature type="region of interest" description="Disordered" evidence="2">
    <location>
        <begin position="87"/>
        <end position="109"/>
    </location>
</feature>
<protein>
    <submittedName>
        <fullName evidence="6">Uncharacterized protein</fullName>
    </submittedName>
</protein>
<feature type="domain" description="Rapamycin-insensitive companion of mTOR" evidence="5">
    <location>
        <begin position="1011"/>
        <end position="1083"/>
    </location>
</feature>
<dbReference type="Pfam" id="PF14668">
    <property type="entry name" value="RICTOR_V"/>
    <property type="match status" value="1"/>
</dbReference>
<evidence type="ECO:0000259" key="4">
    <source>
        <dbReference type="SMART" id="SM01308"/>
    </source>
</evidence>
<comment type="similarity">
    <text evidence="1">Belongs to the RICTOR family.</text>
</comment>
<dbReference type="SMART" id="SM01303">
    <property type="entry name" value="RasGEF_N_2"/>
    <property type="match status" value="1"/>
</dbReference>
<proteinExistence type="inferred from homology"/>
<reference evidence="6 7" key="1">
    <citation type="submission" date="2021-12" db="EMBL/GenBank/DDBJ databases">
        <title>High titer production of polyol ester of fatty acids by Rhodotorula paludigena BS15 towards product separation-free biomass refinery.</title>
        <authorList>
            <person name="Mano J."/>
            <person name="Ono H."/>
            <person name="Tanaka T."/>
            <person name="Naito K."/>
            <person name="Sushida H."/>
            <person name="Ike M."/>
            <person name="Tokuyasu K."/>
            <person name="Kitaoka M."/>
        </authorList>
    </citation>
    <scope>NUCLEOTIDE SEQUENCE [LARGE SCALE GENOMIC DNA]</scope>
    <source>
        <strain evidence="6 7">BS15</strain>
    </source>
</reference>
<evidence type="ECO:0000313" key="7">
    <source>
        <dbReference type="Proteomes" id="UP001342314"/>
    </source>
</evidence>
<evidence type="ECO:0000259" key="3">
    <source>
        <dbReference type="SMART" id="SM01307"/>
    </source>
</evidence>
<name>A0AAV5GUC0_9BASI</name>
<dbReference type="Gene3D" id="1.25.10.10">
    <property type="entry name" value="Leucine-rich Repeat Variant"/>
    <property type="match status" value="1"/>
</dbReference>
<dbReference type="InterPro" id="IPR029452">
    <property type="entry name" value="RICTOR_V"/>
</dbReference>
<feature type="domain" description="Rapamycin-insensitive companion of mTOR middle" evidence="3">
    <location>
        <begin position="617"/>
        <end position="840"/>
    </location>
</feature>
<feature type="region of interest" description="Disordered" evidence="2">
    <location>
        <begin position="1220"/>
        <end position="1242"/>
    </location>
</feature>
<dbReference type="Pfam" id="PF14663">
    <property type="entry name" value="RasGEF_N_2"/>
    <property type="match status" value="1"/>
</dbReference>
<dbReference type="Pfam" id="PF14666">
    <property type="entry name" value="RICTOR_M"/>
    <property type="match status" value="1"/>
</dbReference>
<dbReference type="Proteomes" id="UP001342314">
    <property type="component" value="Unassembled WGS sequence"/>
</dbReference>
<organism evidence="6 7">
    <name type="scientific">Rhodotorula paludigena</name>
    <dbReference type="NCBI Taxonomy" id="86838"/>
    <lineage>
        <taxon>Eukaryota</taxon>
        <taxon>Fungi</taxon>
        <taxon>Dikarya</taxon>
        <taxon>Basidiomycota</taxon>
        <taxon>Pucciniomycotina</taxon>
        <taxon>Microbotryomycetes</taxon>
        <taxon>Sporidiobolales</taxon>
        <taxon>Sporidiobolaceae</taxon>
        <taxon>Rhodotorula</taxon>
    </lineage>
</organism>
<feature type="region of interest" description="Disordered" evidence="2">
    <location>
        <begin position="1269"/>
        <end position="1292"/>
    </location>
</feature>
<keyword evidence="7" id="KW-1185">Reference proteome</keyword>
<feature type="compositionally biased region" description="Basic and acidic residues" evidence="2">
    <location>
        <begin position="582"/>
        <end position="596"/>
    </location>
</feature>
<evidence type="ECO:0000313" key="6">
    <source>
        <dbReference type="EMBL" id="GJN92824.1"/>
    </source>
</evidence>
<evidence type="ECO:0000256" key="1">
    <source>
        <dbReference type="ARBA" id="ARBA00008878"/>
    </source>
</evidence>
<feature type="region of interest" description="Disordered" evidence="2">
    <location>
        <begin position="1"/>
        <end position="23"/>
    </location>
</feature>
<dbReference type="GO" id="GO:0038203">
    <property type="term" value="P:TORC2 signaling"/>
    <property type="evidence" value="ECO:0007669"/>
    <property type="project" value="TreeGrafter"/>
</dbReference>
<comment type="caution">
    <text evidence="6">The sequence shown here is derived from an EMBL/GenBank/DDBJ whole genome shotgun (WGS) entry which is preliminary data.</text>
</comment>
<feature type="compositionally biased region" description="Acidic residues" evidence="2">
    <location>
        <begin position="1274"/>
        <end position="1288"/>
    </location>
</feature>
<dbReference type="Pfam" id="PF14664">
    <property type="entry name" value="RICTOR_N"/>
    <property type="match status" value="1"/>
</dbReference>
<dbReference type="EMBL" id="BQKY01000012">
    <property type="protein sequence ID" value="GJN92824.1"/>
    <property type="molecule type" value="Genomic_DNA"/>
</dbReference>
<accession>A0AAV5GUC0</accession>
<evidence type="ECO:0000256" key="2">
    <source>
        <dbReference type="SAM" id="MobiDB-lite"/>
    </source>
</evidence>
<dbReference type="InterPro" id="IPR029453">
    <property type="entry name" value="Rictor_IV"/>
</dbReference>
<dbReference type="SMART" id="SM01308">
    <property type="entry name" value="RICTOR_N"/>
    <property type="match status" value="1"/>
</dbReference>
<dbReference type="PANTHER" id="PTHR13298">
    <property type="entry name" value="CYTOSOLIC REGULATOR PIANISSIMO"/>
    <property type="match status" value="1"/>
</dbReference>
<sequence length="1308" mass="142832">MSRSPPLVLDGGGAPSHASSSPADELARLHIELDEARNVVNGAEALVHVLSQQGDAASRSLPDALALELDRARALIPILEDQIKTLETRIGTPNSPASGDRSGSGGSPAFPPALSVITNGYGPLEHVQNLLDRLGAMDQVAERVRAMDTIVDEVERHPQLKFELSLEEYLPSIMACLSESSGKEVRAAVYRLFRHLIVDASDVVHLNERHLPLFLVRSLARDSKHDLEKEHALRLVRVLISHAGAHLHGQEIAPVAVLRAVVALAETSEEKLRLAALETLGELVIRNLPLLVACEGLRVVLQTLSDGPHDLAAQIALTFISAVDHPETRQWLRPGVDLEIILAGFTEVHGKGAVVEERVKASANIVATFLKSWSGLFYLNIHGRQALTSLVDSLTNPSRVIRETLLDMLFSVFNVKTPAWHAARSGKRPSIDGASSELERNGFGTVSSSAQQQQRTNLIDQYMAVLLLVFFEAGLIEALASLAAEREDPSTACKVSLLIGEVLDLANRVLPPAHATRVQVRVPLSPLRAIGVVQALPKLFALTASFDTSDARLAASDALLKISALNRMRETRAELALGGAVEENRPRSDSLEDPSHKRALQQRVQVESAKLSAALSIDDLTFRNLLLSSGVLTTKEESKWNLEAIETLLEGPLRNSKRLEEAIRATKFVRRLVAVFQPFSLRYSDWPKDQDSSRWTQVGCTLVRTLVSCPDGVAYLAEDKLLRQIADCLFQLDPSAAGANEMLLSKSRVEHTLVGGYFAMLGELSKSSEGIRLLDQFRLFTAFYRVAEMRSREDLVKAILENMDYSTDGHPRVFLSKALTSSYKHIRLFATRHLSSLMRLASPSIPSWQTHLLVPQLYDSAPEVVYLALEVLEQACAASVETLEKVVEMRPALDLLGERAEGLLIQFLSIPAGVRFLDEIDFIERELESWSQERNLLYMVEVELALARALKTDGGIQSDAPAFDGTPPPHFYGQLVKTAEGCDILRESGHFDLFTEVIQQHEEFALDHDYVVQLKSVLWAVGHIGSKADGLALLYEEDVLTDMVQIAAFSPIYSLRGTATYALAFVSSTEEGAEMLDELGWESVYTPLRGPTGICVPMYLNDYIFTPLWDSPVLDLPAAYDLAPPSSHLEREVTTALANLSNHILATKASKTLARLKSRHRSLFSSPALYYRALAMLAAHHYRLSVRKYIVELFDLPLDPENAARIAQAGEELRARKRALDEGGPDGTSPTPTPSLPAGFKAAPWAPAASGTAAGSILGDFAAGAGGAAGDGDVVAEDDDESSGEEQETSIPLQVLTPLVTVRGFLLS</sequence>
<dbReference type="InterPro" id="IPR028267">
    <property type="entry name" value="Pianissimo_N"/>
</dbReference>
<dbReference type="InterPro" id="IPR011989">
    <property type="entry name" value="ARM-like"/>
</dbReference>
<dbReference type="SUPFAM" id="SSF48371">
    <property type="entry name" value="ARM repeat"/>
    <property type="match status" value="1"/>
</dbReference>
<dbReference type="InterPro" id="IPR029451">
    <property type="entry name" value="RICTOR_M"/>
</dbReference>
<feature type="region of interest" description="Disordered" evidence="2">
    <location>
        <begin position="577"/>
        <end position="599"/>
    </location>
</feature>
<dbReference type="SMART" id="SM01310">
    <property type="entry name" value="RICTOR_V"/>
    <property type="match status" value="1"/>
</dbReference>